<accession>D0BM48</accession>
<reference evidence="2" key="1">
    <citation type="submission" date="2009-09" db="EMBL/GenBank/DDBJ databases">
        <authorList>
            <consortium name="The Broad Institute Genome Sequencing Platform"/>
            <person name="Ward D."/>
            <person name="Feldgarden M."/>
            <person name="Earl A."/>
            <person name="Young S.K."/>
            <person name="Zeng Q."/>
            <person name="Koehrsen M."/>
            <person name="Alvarado L."/>
            <person name="Berlin A."/>
            <person name="Bochicchio J."/>
            <person name="Borenstein D."/>
            <person name="Chapman S.B."/>
            <person name="Chen Z."/>
            <person name="Engels R."/>
            <person name="Freedman E."/>
            <person name="Gellesch M."/>
            <person name="Goldberg J."/>
            <person name="Griggs A."/>
            <person name="Gujja S."/>
            <person name="Heilman E."/>
            <person name="Heiman D."/>
            <person name="Hepburn T."/>
            <person name="Howarth C."/>
            <person name="Jen D."/>
            <person name="Larson L."/>
            <person name="Lewis B."/>
            <person name="Mehta T."/>
            <person name="Park D."/>
            <person name="Pearson M."/>
            <person name="Roberts A."/>
            <person name="Saif S."/>
            <person name="Shea T."/>
            <person name="Shenoy N."/>
            <person name="Sisk P."/>
            <person name="Stolte C."/>
            <person name="Sykes S."/>
            <person name="Thomson T."/>
            <person name="Walk T."/>
            <person name="White J."/>
            <person name="Yandava C."/>
            <person name="Sibley C.D."/>
            <person name="Field T.R."/>
            <person name="Grinwis M."/>
            <person name="Eshaghurshan C.S."/>
            <person name="Surette M.G."/>
            <person name="Haas B."/>
            <person name="Nusbaum C."/>
            <person name="Birren B."/>
        </authorList>
    </citation>
    <scope>NUCLEOTIDE SEQUENCE [LARGE SCALE GENOMIC DNA]</scope>
    <source>
        <strain evidence="2">ATCC 700633</strain>
    </source>
</reference>
<organism evidence="2 3">
    <name type="scientific">Granulicatella elegans ATCC 700633</name>
    <dbReference type="NCBI Taxonomy" id="626369"/>
    <lineage>
        <taxon>Bacteria</taxon>
        <taxon>Bacillati</taxon>
        <taxon>Bacillota</taxon>
        <taxon>Bacilli</taxon>
        <taxon>Lactobacillales</taxon>
        <taxon>Carnobacteriaceae</taxon>
        <taxon>Granulicatella</taxon>
    </lineage>
</organism>
<dbReference type="EMBL" id="ACRF02000016">
    <property type="protein sequence ID" value="EEW93063.1"/>
    <property type="molecule type" value="Genomic_DNA"/>
</dbReference>
<keyword evidence="3" id="KW-1185">Reference proteome</keyword>
<evidence type="ECO:0000313" key="3">
    <source>
        <dbReference type="Proteomes" id="UP000002939"/>
    </source>
</evidence>
<reference evidence="2" key="2">
    <citation type="submission" date="2011-10" db="EMBL/GenBank/DDBJ databases">
        <title>The Genome Sequence of Granulicatella elegans ATCC 700633.</title>
        <authorList>
            <consortium name="The Broad Institute Genome Sequencing Platform"/>
            <consortium name="The Broad Institute Genome Sequencing Center for Infectious Disease"/>
            <person name="Earl A."/>
            <person name="Ward D."/>
            <person name="Feldgarden M."/>
            <person name="Gevers D."/>
            <person name="Sibley C.D."/>
            <person name="Field T.R."/>
            <person name="Grinwis M."/>
            <person name="Eshaghurshan C.S."/>
            <person name="Surette M.G."/>
            <person name="Young S.K."/>
            <person name="Zeng Q."/>
            <person name="Gargeya S."/>
            <person name="Fitzgerald M."/>
            <person name="Haas B."/>
            <person name="Abouelleil A."/>
            <person name="Alvarado L."/>
            <person name="Arachchi H.M."/>
            <person name="Berlin A."/>
            <person name="Brown A."/>
            <person name="Chapman S.B."/>
            <person name="Chen Z."/>
            <person name="Dunbar C."/>
            <person name="Freedman E."/>
            <person name="Gearin G."/>
            <person name="Goldberg J."/>
            <person name="Griggs A."/>
            <person name="Gujja S."/>
            <person name="Heiman D."/>
            <person name="Howarth C."/>
            <person name="Larson L."/>
            <person name="Lui A."/>
            <person name="MacDonald P.J.P."/>
            <person name="Montmayeur A."/>
            <person name="Murphy C."/>
            <person name="Neiman D."/>
            <person name="Pearson M."/>
            <person name="Priest M."/>
            <person name="Roberts A."/>
            <person name="Saif S."/>
            <person name="Shea T."/>
            <person name="Shenoy N."/>
            <person name="Sisk P."/>
            <person name="Stolte C."/>
            <person name="Sykes S."/>
            <person name="Wortman J."/>
            <person name="Nusbaum C."/>
            <person name="Birren B."/>
        </authorList>
    </citation>
    <scope>NUCLEOTIDE SEQUENCE [LARGE SCALE GENOMIC DNA]</scope>
    <source>
        <strain evidence="2">ATCC 700633</strain>
    </source>
</reference>
<feature type="transmembrane region" description="Helical" evidence="1">
    <location>
        <begin position="66"/>
        <end position="84"/>
    </location>
</feature>
<feature type="transmembrane region" description="Helical" evidence="1">
    <location>
        <begin position="180"/>
        <end position="199"/>
    </location>
</feature>
<keyword evidence="1" id="KW-1133">Transmembrane helix</keyword>
<sequence>MNKISKVYMGVAMITSVLIFLFGLYFSTKGIVEVMYESWRAIGVSCLAFLLTLFSMMKLPFKIKKGIIALELILMTAVFGPMIIKGTILNFPSLPFGVIVDITIVFTVLLMILLGLSTRRIHHDKELKIDSIFINLQIIMMIHTFYDHFSFGIEVMDHASALQIGQVVRSVFLGTMNLQMLWMVFGIMIVFGSILKMFYDIFVVKNMKDSIMSVSK</sequence>
<keyword evidence="1" id="KW-0472">Membrane</keyword>
<feature type="transmembrane region" description="Helical" evidence="1">
    <location>
        <begin position="38"/>
        <end position="54"/>
    </location>
</feature>
<feature type="transmembrane region" description="Helical" evidence="1">
    <location>
        <begin position="129"/>
        <end position="146"/>
    </location>
</feature>
<dbReference type="Proteomes" id="UP000002939">
    <property type="component" value="Unassembled WGS sequence"/>
</dbReference>
<feature type="transmembrane region" description="Helical" evidence="1">
    <location>
        <begin position="96"/>
        <end position="117"/>
    </location>
</feature>
<dbReference type="RefSeq" id="WP_006703327.1">
    <property type="nucleotide sequence ID" value="NZ_KI391971.1"/>
</dbReference>
<dbReference type="HOGENOM" id="CLU_1276163_0_0_9"/>
<name>D0BM48_9LACT</name>
<comment type="caution">
    <text evidence="2">The sequence shown here is derived from an EMBL/GenBank/DDBJ whole genome shotgun (WGS) entry which is preliminary data.</text>
</comment>
<gene>
    <name evidence="2" type="ORF">HMPREF0446_01051</name>
</gene>
<evidence type="ECO:0000256" key="1">
    <source>
        <dbReference type="SAM" id="Phobius"/>
    </source>
</evidence>
<evidence type="ECO:0000313" key="2">
    <source>
        <dbReference type="EMBL" id="EEW93063.1"/>
    </source>
</evidence>
<dbReference type="STRING" id="626369.HMPREF0446_01051"/>
<feature type="transmembrane region" description="Helical" evidence="1">
    <location>
        <begin position="7"/>
        <end position="26"/>
    </location>
</feature>
<dbReference type="AlphaFoldDB" id="D0BM48"/>
<proteinExistence type="predicted"/>
<protein>
    <submittedName>
        <fullName evidence="2">Uncharacterized protein</fullName>
    </submittedName>
</protein>
<keyword evidence="1" id="KW-0812">Transmembrane</keyword>